<organism evidence="1 2">
    <name type="scientific">Microbacterium imperiale</name>
    <dbReference type="NCBI Taxonomy" id="33884"/>
    <lineage>
        <taxon>Bacteria</taxon>
        <taxon>Bacillati</taxon>
        <taxon>Actinomycetota</taxon>
        <taxon>Actinomycetes</taxon>
        <taxon>Micrococcales</taxon>
        <taxon>Microbacteriaceae</taxon>
        <taxon>Microbacterium</taxon>
    </lineage>
</organism>
<evidence type="ECO:0008006" key="3">
    <source>
        <dbReference type="Google" id="ProtNLM"/>
    </source>
</evidence>
<dbReference type="InterPro" id="IPR018561">
    <property type="entry name" value="AosR"/>
</dbReference>
<dbReference type="Proteomes" id="UP001142317">
    <property type="component" value="Unassembled WGS sequence"/>
</dbReference>
<reference evidence="1" key="2">
    <citation type="submission" date="2023-01" db="EMBL/GenBank/DDBJ databases">
        <authorList>
            <person name="Sun Q."/>
            <person name="Evtushenko L."/>
        </authorList>
    </citation>
    <scope>NUCLEOTIDE SEQUENCE</scope>
    <source>
        <strain evidence="1">VKM Ac-1447</strain>
    </source>
</reference>
<protein>
    <recommendedName>
        <fullName evidence="3">DUF2017 domain-containing protein</fullName>
    </recommendedName>
</protein>
<dbReference type="Pfam" id="PF09438">
    <property type="entry name" value="DUF2017"/>
    <property type="match status" value="1"/>
</dbReference>
<evidence type="ECO:0000313" key="2">
    <source>
        <dbReference type="Proteomes" id="UP001142317"/>
    </source>
</evidence>
<comment type="caution">
    <text evidence="1">The sequence shown here is derived from an EMBL/GenBank/DDBJ whole genome shotgun (WGS) entry which is preliminary data.</text>
</comment>
<dbReference type="EMBL" id="BSEO01000001">
    <property type="protein sequence ID" value="GLJ79137.1"/>
    <property type="molecule type" value="Genomic_DNA"/>
</dbReference>
<gene>
    <name evidence="1" type="ORF">GCM10017586_08190</name>
</gene>
<evidence type="ECO:0000313" key="1">
    <source>
        <dbReference type="EMBL" id="GLJ79137.1"/>
    </source>
</evidence>
<dbReference type="RefSeq" id="WP_271174869.1">
    <property type="nucleotide sequence ID" value="NZ_BSEO01000001.1"/>
</dbReference>
<accession>A0A9W6HFX5</accession>
<name>A0A9W6HFX5_9MICO</name>
<sequence>MGDGAAGGIVTDSVTFMLPDAEAQYLRELVEQYLELVRSPDDARDPAIRRLSPDAYPDEADASAEFRAWTRDDLAATRAADAERVIEVLRERERAAEPRPELILDAPSQTAWLRTLAGLRIVLAARMGIVDDDSVVADGDPRYDVYEWLGYRQEMLLQSMAG</sequence>
<reference evidence="1" key="1">
    <citation type="journal article" date="2014" name="Int. J. Syst. Evol. Microbiol.">
        <title>Complete genome sequence of Corynebacterium casei LMG S-19264T (=DSM 44701T), isolated from a smear-ripened cheese.</title>
        <authorList>
            <consortium name="US DOE Joint Genome Institute (JGI-PGF)"/>
            <person name="Walter F."/>
            <person name="Albersmeier A."/>
            <person name="Kalinowski J."/>
            <person name="Ruckert C."/>
        </authorList>
    </citation>
    <scope>NUCLEOTIDE SEQUENCE</scope>
    <source>
        <strain evidence="1">VKM Ac-1447</strain>
    </source>
</reference>
<proteinExistence type="predicted"/>
<dbReference type="AlphaFoldDB" id="A0A9W6HFX5"/>
<keyword evidence="2" id="KW-1185">Reference proteome</keyword>